<dbReference type="Proteomes" id="UP000199421">
    <property type="component" value="Unassembled WGS sequence"/>
</dbReference>
<protein>
    <submittedName>
        <fullName evidence="4">Lysophospholipase L1</fullName>
    </submittedName>
</protein>
<evidence type="ECO:0000259" key="3">
    <source>
        <dbReference type="Pfam" id="PF03629"/>
    </source>
</evidence>
<dbReference type="STRING" id="407022.SAMN05661044_03901"/>
<sequence>MGLKVSCIFLLLSCSVWKVQAAKYLFLVAGQSNAVGKGDASLSPALMPGTAYEYVYQEDSLRPLIDPVGANELDFESATSGSAWPAFSRTFHQLTGDTIILVPAARGGSSCNEKAELDSYGTWASSGKLFKNALRKVSAAMKKTGLPLSGIIWLQGERDANAINKKQLSQLAYEQCFKELIERFRTALHANTPIFIVKTGYYKDHPTMGFDLVRASQGNIAKQMDAVHIAFEGTNLFINSGFMMDEIHYNQGGLDKVGDSLAVKIVNTLRIREQRLSKSSVLHIAGIDEFKLRSGLPDFFKKTNRSKKVRVAYIGGSITEANYGYRKQTTKLLSELLPNNEIIELAAGIPGTDADLGACRVADQLLSKQPDLVFIEFAANGGFPQGIEGIIRQVKKTDVHTDVCLVYVATVNQLNAYQEGSILPHIVAIEQLADYYQLPSVHMALYPAWMVQQEKLVAKGDPEVKSGKPIFTADGVHPLKEGGNLYAAAIARMFSAAYDLFVPEEATIHDLPTAMYPDNWEEAQWVNPKEGAIFSNDWKEIPTSGRLQQFATWFPTVMAAETLGASCTIRFEGDAIGLFDIGGPEVGQLKVLLDGREVQMLVDEGVRYKVVNEGLTGINRFNSNCNNRYRGQYFVLQVNPGKHEVTFSIDKTIPDKREILGTKQLKDITEHPEKYAHSEIYIGKILVKGHILHEK</sequence>
<dbReference type="InterPro" id="IPR052940">
    <property type="entry name" value="Carb_Esterase_6"/>
</dbReference>
<gene>
    <name evidence="4" type="ORF">SAMN05661044_03901</name>
</gene>
<dbReference type="InterPro" id="IPR036514">
    <property type="entry name" value="SGNH_hydro_sf"/>
</dbReference>
<accession>A0A1H7UQG3</accession>
<dbReference type="EMBL" id="FOAF01000006">
    <property type="protein sequence ID" value="SEL99201.1"/>
    <property type="molecule type" value="Genomic_DNA"/>
</dbReference>
<proteinExistence type="predicted"/>
<keyword evidence="5" id="KW-1185">Reference proteome</keyword>
<dbReference type="Pfam" id="PF03629">
    <property type="entry name" value="SASA"/>
    <property type="match status" value="1"/>
</dbReference>
<dbReference type="InterPro" id="IPR005181">
    <property type="entry name" value="SASA"/>
</dbReference>
<feature type="signal peptide" evidence="2">
    <location>
        <begin position="1"/>
        <end position="21"/>
    </location>
</feature>
<dbReference type="OrthoDB" id="9796689at2"/>
<keyword evidence="2" id="KW-0732">Signal</keyword>
<dbReference type="GO" id="GO:0016788">
    <property type="term" value="F:hydrolase activity, acting on ester bonds"/>
    <property type="evidence" value="ECO:0007669"/>
    <property type="project" value="UniProtKB-ARBA"/>
</dbReference>
<dbReference type="Gene3D" id="3.40.50.1110">
    <property type="entry name" value="SGNH hydrolase"/>
    <property type="match status" value="2"/>
</dbReference>
<evidence type="ECO:0000256" key="2">
    <source>
        <dbReference type="SAM" id="SignalP"/>
    </source>
</evidence>
<feature type="chain" id="PRO_5011622698" evidence="2">
    <location>
        <begin position="22"/>
        <end position="695"/>
    </location>
</feature>
<dbReference type="SUPFAM" id="SSF52266">
    <property type="entry name" value="SGNH hydrolase"/>
    <property type="match status" value="2"/>
</dbReference>
<evidence type="ECO:0000256" key="1">
    <source>
        <dbReference type="ARBA" id="ARBA00022801"/>
    </source>
</evidence>
<keyword evidence="1" id="KW-0378">Hydrolase</keyword>
<dbReference type="CDD" id="cd00229">
    <property type="entry name" value="SGNH_hydrolase"/>
    <property type="match status" value="1"/>
</dbReference>
<reference evidence="5" key="1">
    <citation type="submission" date="2016-10" db="EMBL/GenBank/DDBJ databases">
        <authorList>
            <person name="Varghese N."/>
            <person name="Submissions S."/>
        </authorList>
    </citation>
    <scope>NUCLEOTIDE SEQUENCE [LARGE SCALE GENOMIC DNA]</scope>
    <source>
        <strain evidence="5">DSM 18733</strain>
    </source>
</reference>
<dbReference type="PANTHER" id="PTHR31988">
    <property type="entry name" value="ESTERASE, PUTATIVE (DUF303)-RELATED"/>
    <property type="match status" value="1"/>
</dbReference>
<name>A0A1H7UQG3_OLID1</name>
<dbReference type="RefSeq" id="WP_093327688.1">
    <property type="nucleotide sequence ID" value="NZ_FOAF01000006.1"/>
</dbReference>
<evidence type="ECO:0000313" key="4">
    <source>
        <dbReference type="EMBL" id="SEL99201.1"/>
    </source>
</evidence>
<feature type="domain" description="Sialate O-acetylesterase" evidence="3">
    <location>
        <begin position="24"/>
        <end position="265"/>
    </location>
</feature>
<evidence type="ECO:0000313" key="5">
    <source>
        <dbReference type="Proteomes" id="UP000199421"/>
    </source>
</evidence>
<dbReference type="PANTHER" id="PTHR31988:SF19">
    <property type="entry name" value="9-O-ACETYL-N-ACETYLNEURAMINIC ACID DEACETYLASE-RELATED"/>
    <property type="match status" value="1"/>
</dbReference>
<organism evidence="4 5">
    <name type="scientific">Olivibacter domesticus</name>
    <name type="common">Pseudosphingobacterium domesticum</name>
    <dbReference type="NCBI Taxonomy" id="407022"/>
    <lineage>
        <taxon>Bacteria</taxon>
        <taxon>Pseudomonadati</taxon>
        <taxon>Bacteroidota</taxon>
        <taxon>Sphingobacteriia</taxon>
        <taxon>Sphingobacteriales</taxon>
        <taxon>Sphingobacteriaceae</taxon>
        <taxon>Olivibacter</taxon>
    </lineage>
</organism>
<dbReference type="AlphaFoldDB" id="A0A1H7UQG3"/>